<organism evidence="1 2">
    <name type="scientific">Podospora pseudocomata</name>
    <dbReference type="NCBI Taxonomy" id="2093779"/>
    <lineage>
        <taxon>Eukaryota</taxon>
        <taxon>Fungi</taxon>
        <taxon>Dikarya</taxon>
        <taxon>Ascomycota</taxon>
        <taxon>Pezizomycotina</taxon>
        <taxon>Sordariomycetes</taxon>
        <taxon>Sordariomycetidae</taxon>
        <taxon>Sordariales</taxon>
        <taxon>Podosporaceae</taxon>
        <taxon>Podospora</taxon>
    </lineage>
</organism>
<gene>
    <name evidence="1" type="ORF">QC762_0040790</name>
</gene>
<evidence type="ECO:0000313" key="2">
    <source>
        <dbReference type="Proteomes" id="UP001323405"/>
    </source>
</evidence>
<comment type="caution">
    <text evidence="1">The sequence shown here is derived from an EMBL/GenBank/DDBJ whole genome shotgun (WGS) entry which is preliminary data.</text>
</comment>
<name>A0ABR0GMG9_9PEZI</name>
<evidence type="ECO:0000313" key="1">
    <source>
        <dbReference type="EMBL" id="KAK4656943.1"/>
    </source>
</evidence>
<dbReference type="Proteomes" id="UP001323405">
    <property type="component" value="Unassembled WGS sequence"/>
</dbReference>
<keyword evidence="2" id="KW-1185">Reference proteome</keyword>
<sequence length="63" mass="6543">MASPLRSPSPSIIRGAAAARDRTTTAQQPACTVVGKLMAGWSCVDSAKKGKKEGWKLAGEKAN</sequence>
<proteinExistence type="predicted"/>
<dbReference type="GeneID" id="87902940"/>
<protein>
    <submittedName>
        <fullName evidence="1">Uncharacterized protein</fullName>
    </submittedName>
</protein>
<dbReference type="EMBL" id="JAFFHA010000004">
    <property type="protein sequence ID" value="KAK4656943.1"/>
    <property type="molecule type" value="Genomic_DNA"/>
</dbReference>
<dbReference type="RefSeq" id="XP_062745918.1">
    <property type="nucleotide sequence ID" value="XM_062883360.1"/>
</dbReference>
<reference evidence="1 2" key="1">
    <citation type="journal article" date="2023" name="bioRxiv">
        <title>High-quality genome assemblies of four members of thePodospora anserinaspecies complex.</title>
        <authorList>
            <person name="Ament-Velasquez S.L."/>
            <person name="Vogan A.A."/>
            <person name="Wallerman O."/>
            <person name="Hartmann F."/>
            <person name="Gautier V."/>
            <person name="Silar P."/>
            <person name="Giraud T."/>
            <person name="Johannesson H."/>
        </authorList>
    </citation>
    <scope>NUCLEOTIDE SEQUENCE [LARGE SCALE GENOMIC DNA]</scope>
    <source>
        <strain evidence="1 2">CBS 415.72m</strain>
    </source>
</reference>
<accession>A0ABR0GMG9</accession>